<dbReference type="Proteomes" id="UP000314616">
    <property type="component" value="Chromosome"/>
</dbReference>
<dbReference type="Pfam" id="PF08818">
    <property type="entry name" value="DUF1801"/>
    <property type="match status" value="1"/>
</dbReference>
<organism evidence="3 4">
    <name type="scientific">Georgenia yuyongxinii</name>
    <dbReference type="NCBI Taxonomy" id="2589797"/>
    <lineage>
        <taxon>Bacteria</taxon>
        <taxon>Bacillati</taxon>
        <taxon>Actinomycetota</taxon>
        <taxon>Actinomycetes</taxon>
        <taxon>Micrococcales</taxon>
        <taxon>Bogoriellaceae</taxon>
        <taxon>Georgenia</taxon>
    </lineage>
</organism>
<dbReference type="EMBL" id="CP040915">
    <property type="protein sequence ID" value="QDC25796.1"/>
    <property type="molecule type" value="Genomic_DNA"/>
</dbReference>
<reference evidence="3 4" key="1">
    <citation type="submission" date="2019-05" db="EMBL/GenBank/DDBJ databases">
        <title>Georgenia *** sp. nov., and Georgenia *** sp. nov., isolated from the intestinal contents of plateau pika (Ochotona curzoniae) in the Qinghai-Tibet plateau of China.</title>
        <authorList>
            <person name="Tian Z."/>
        </authorList>
    </citation>
    <scope>NUCLEOTIDE SEQUENCE [LARGE SCALE GENOMIC DNA]</scope>
    <source>
        <strain evidence="3 4">Z443</strain>
    </source>
</reference>
<dbReference type="AlphaFoldDB" id="A0A5B8CCD6"/>
<gene>
    <name evidence="3" type="ORF">FE374_15300</name>
</gene>
<evidence type="ECO:0000313" key="4">
    <source>
        <dbReference type="Proteomes" id="UP000314616"/>
    </source>
</evidence>
<dbReference type="KEGG" id="gyu:FE374_15300"/>
<dbReference type="OrthoDB" id="5951444at2"/>
<accession>A0A5B8CCD6</accession>
<feature type="region of interest" description="Disordered" evidence="1">
    <location>
        <begin position="1"/>
        <end position="23"/>
    </location>
</feature>
<evidence type="ECO:0000259" key="2">
    <source>
        <dbReference type="Pfam" id="PF08818"/>
    </source>
</evidence>
<name>A0A5B8CCD6_9MICO</name>
<sequence>MSENALRPTDASPTEVIEKAEPAGRREDAQVLLELMRRVTGTAPVVWGAGMIGFGEHHYRYESGREGDEFVVGFAPRKASMSVYGLLREEAAPLLAQLGPYKRGVSCLYLGRLSKVDLDVLEQLVAQAWERGGE</sequence>
<dbReference type="RefSeq" id="WP_139930045.1">
    <property type="nucleotide sequence ID" value="NZ_CP040915.1"/>
</dbReference>
<dbReference type="InterPro" id="IPR014922">
    <property type="entry name" value="YdhG-like"/>
</dbReference>
<evidence type="ECO:0000256" key="1">
    <source>
        <dbReference type="SAM" id="MobiDB-lite"/>
    </source>
</evidence>
<feature type="domain" description="YdhG-like" evidence="2">
    <location>
        <begin position="25"/>
        <end position="128"/>
    </location>
</feature>
<proteinExistence type="predicted"/>
<protein>
    <submittedName>
        <fullName evidence="3">DUF1801 domain-containing protein</fullName>
    </submittedName>
</protein>
<evidence type="ECO:0000313" key="3">
    <source>
        <dbReference type="EMBL" id="QDC25796.1"/>
    </source>
</evidence>